<keyword evidence="7" id="KW-0677">Repeat</keyword>
<accession>A0A835PR33</accession>
<keyword evidence="14" id="KW-1185">Reference proteome</keyword>
<dbReference type="Pfam" id="PF03083">
    <property type="entry name" value="MtN3_slv"/>
    <property type="match status" value="2"/>
</dbReference>
<evidence type="ECO:0000313" key="13">
    <source>
        <dbReference type="EMBL" id="KAG0455778.1"/>
    </source>
</evidence>
<evidence type="ECO:0000313" key="12">
    <source>
        <dbReference type="EMBL" id="KAG0454539.1"/>
    </source>
</evidence>
<feature type="transmembrane region" description="Helical" evidence="11">
    <location>
        <begin position="131"/>
        <end position="152"/>
    </location>
</feature>
<evidence type="ECO:0000256" key="1">
    <source>
        <dbReference type="ARBA" id="ARBA00004651"/>
    </source>
</evidence>
<dbReference type="OrthoDB" id="409725at2759"/>
<name>A0A835PR33_VANPL</name>
<evidence type="ECO:0000313" key="15">
    <source>
        <dbReference type="Proteomes" id="UP000639772"/>
    </source>
</evidence>
<dbReference type="Proteomes" id="UP000636800">
    <property type="component" value="Chromosome 13"/>
</dbReference>
<dbReference type="GO" id="GO:0005886">
    <property type="term" value="C:plasma membrane"/>
    <property type="evidence" value="ECO:0007669"/>
    <property type="project" value="UniProtKB-SubCell"/>
</dbReference>
<keyword evidence="8 11" id="KW-1133">Transmembrane helix</keyword>
<dbReference type="PANTHER" id="PTHR10791:SF130">
    <property type="entry name" value="BIDIRECTIONAL SUGAR TRANSPORTER SWEET6-RELATED"/>
    <property type="match status" value="1"/>
</dbReference>
<feature type="transmembrane region" description="Helical" evidence="11">
    <location>
        <begin position="71"/>
        <end position="92"/>
    </location>
</feature>
<feature type="transmembrane region" description="Helical" evidence="11">
    <location>
        <begin position="6"/>
        <end position="24"/>
    </location>
</feature>
<evidence type="ECO:0000256" key="5">
    <source>
        <dbReference type="ARBA" id="ARBA00022597"/>
    </source>
</evidence>
<evidence type="ECO:0000256" key="11">
    <source>
        <dbReference type="RuleBase" id="RU910715"/>
    </source>
</evidence>
<dbReference type="InterPro" id="IPR047664">
    <property type="entry name" value="SWEET"/>
</dbReference>
<dbReference type="Proteomes" id="UP000639772">
    <property type="component" value="Chromosome 13"/>
</dbReference>
<comment type="function">
    <text evidence="11">Mediates both low-affinity uptake and efflux of sugar across the membrane.</text>
</comment>
<keyword evidence="6 11" id="KW-0812">Transmembrane</keyword>
<evidence type="ECO:0000256" key="4">
    <source>
        <dbReference type="ARBA" id="ARBA00022475"/>
    </source>
</evidence>
<dbReference type="EMBL" id="JADCNL010000013">
    <property type="protein sequence ID" value="KAG0454539.1"/>
    <property type="molecule type" value="Genomic_DNA"/>
</dbReference>
<evidence type="ECO:0000256" key="9">
    <source>
        <dbReference type="ARBA" id="ARBA00023136"/>
    </source>
</evidence>
<keyword evidence="5 11" id="KW-0762">Sugar transport</keyword>
<evidence type="ECO:0000256" key="10">
    <source>
        <dbReference type="ARBA" id="ARBA00038715"/>
    </source>
</evidence>
<sequence length="248" mass="27129">MVSSDIIRTAVGIVGNAISLGLFLSPVPTFVRICKKKSVEEFSVIPYTATLLNCMLWVVYGLPVVHPNSTLVITINGAGTAIELCYVALYVVYSAGPKRVRALLLLLADLAFVAAVATVVLLTFHTHERRSLVVGVLCVVFCIMMYLAPLSVMKMVIQTKSVEYMPLFLSMASFFNALCWSIYALIRFDIFITIPNGLGLLFAIAQLVLHVIYYKSTRRQIAERKAKGEVGVVEVVVSNGSSKPTTMA</sequence>
<feature type="transmembrane region" description="Helical" evidence="11">
    <location>
        <begin position="192"/>
        <end position="214"/>
    </location>
</feature>
<comment type="caution">
    <text evidence="13">The sequence shown here is derived from an EMBL/GenBank/DDBJ whole genome shotgun (WGS) entry which is preliminary data.</text>
</comment>
<proteinExistence type="inferred from homology"/>
<comment type="similarity">
    <text evidence="2 11">Belongs to the SWEET sugar transporter family.</text>
</comment>
<keyword evidence="4" id="KW-1003">Cell membrane</keyword>
<keyword evidence="3 11" id="KW-0813">Transport</keyword>
<dbReference type="FunFam" id="1.20.1280.290:FF:000001">
    <property type="entry name" value="Bidirectional sugar transporter SWEET"/>
    <property type="match status" value="1"/>
</dbReference>
<feature type="transmembrane region" description="Helical" evidence="11">
    <location>
        <begin position="44"/>
        <end position="65"/>
    </location>
</feature>
<keyword evidence="9 11" id="KW-0472">Membrane</keyword>
<evidence type="ECO:0000256" key="7">
    <source>
        <dbReference type="ARBA" id="ARBA00022737"/>
    </source>
</evidence>
<evidence type="ECO:0000256" key="3">
    <source>
        <dbReference type="ARBA" id="ARBA00022448"/>
    </source>
</evidence>
<comment type="subcellular location">
    <subcellularLocation>
        <location evidence="1 11">Cell membrane</location>
        <topology evidence="1 11">Multi-pass membrane protein</topology>
    </subcellularLocation>
</comment>
<evidence type="ECO:0000256" key="6">
    <source>
        <dbReference type="ARBA" id="ARBA00022692"/>
    </source>
</evidence>
<organism evidence="13 15">
    <name type="scientific">Vanilla planifolia</name>
    <name type="common">Vanilla</name>
    <dbReference type="NCBI Taxonomy" id="51239"/>
    <lineage>
        <taxon>Eukaryota</taxon>
        <taxon>Viridiplantae</taxon>
        <taxon>Streptophyta</taxon>
        <taxon>Embryophyta</taxon>
        <taxon>Tracheophyta</taxon>
        <taxon>Spermatophyta</taxon>
        <taxon>Magnoliopsida</taxon>
        <taxon>Liliopsida</taxon>
        <taxon>Asparagales</taxon>
        <taxon>Orchidaceae</taxon>
        <taxon>Vanilloideae</taxon>
        <taxon>Vanilleae</taxon>
        <taxon>Vanilla</taxon>
    </lineage>
</organism>
<dbReference type="FunFam" id="1.20.1280.290:FF:000002">
    <property type="entry name" value="Bidirectional sugar transporter SWEET"/>
    <property type="match status" value="1"/>
</dbReference>
<reference evidence="14 15" key="1">
    <citation type="journal article" date="2020" name="Nat. Food">
        <title>A phased Vanilla planifolia genome enables genetic improvement of flavour and production.</title>
        <authorList>
            <person name="Hasing T."/>
            <person name="Tang H."/>
            <person name="Brym M."/>
            <person name="Khazi F."/>
            <person name="Huang T."/>
            <person name="Chambers A.H."/>
        </authorList>
    </citation>
    <scope>NUCLEOTIDE SEQUENCE [LARGE SCALE GENOMIC DNA]</scope>
    <source>
        <tissue evidence="13">Leaf</tissue>
    </source>
</reference>
<feature type="transmembrane region" description="Helical" evidence="11">
    <location>
        <begin position="104"/>
        <end position="125"/>
    </location>
</feature>
<comment type="subunit">
    <text evidence="10">Forms homooligomers and/or heterooligomers.</text>
</comment>
<protein>
    <recommendedName>
        <fullName evidence="11">Bidirectional sugar transporter SWEET</fullName>
    </recommendedName>
</protein>
<dbReference type="InterPro" id="IPR004316">
    <property type="entry name" value="SWEET_rpt"/>
</dbReference>
<dbReference type="GO" id="GO:0051119">
    <property type="term" value="F:sugar transmembrane transporter activity"/>
    <property type="evidence" value="ECO:0007669"/>
    <property type="project" value="InterPro"/>
</dbReference>
<dbReference type="EMBL" id="JADCNM010000013">
    <property type="protein sequence ID" value="KAG0455778.1"/>
    <property type="molecule type" value="Genomic_DNA"/>
</dbReference>
<evidence type="ECO:0000313" key="14">
    <source>
        <dbReference type="Proteomes" id="UP000636800"/>
    </source>
</evidence>
<dbReference type="Gene3D" id="1.20.1280.290">
    <property type="match status" value="2"/>
</dbReference>
<dbReference type="AlphaFoldDB" id="A0A835PR33"/>
<dbReference type="PANTHER" id="PTHR10791">
    <property type="entry name" value="RAG1-ACTIVATING PROTEIN 1"/>
    <property type="match status" value="1"/>
</dbReference>
<gene>
    <name evidence="13" type="ORF">HPP92_023566</name>
    <name evidence="12" type="ORF">HPP92_023831</name>
</gene>
<feature type="transmembrane region" description="Helical" evidence="11">
    <location>
        <begin position="164"/>
        <end position="186"/>
    </location>
</feature>
<evidence type="ECO:0000256" key="2">
    <source>
        <dbReference type="ARBA" id="ARBA00007809"/>
    </source>
</evidence>
<evidence type="ECO:0000256" key="8">
    <source>
        <dbReference type="ARBA" id="ARBA00022989"/>
    </source>
</evidence>